<keyword evidence="1" id="KW-0805">Transcription regulation</keyword>
<dbReference type="InterPro" id="IPR004111">
    <property type="entry name" value="Repressor_TetR_C"/>
</dbReference>
<dbReference type="PANTHER" id="PTHR30055">
    <property type="entry name" value="HTH-TYPE TRANSCRIPTIONAL REGULATOR RUTR"/>
    <property type="match status" value="1"/>
</dbReference>
<dbReference type="InterPro" id="IPR009057">
    <property type="entry name" value="Homeodomain-like_sf"/>
</dbReference>
<sequence>MIAKEPVRRLDPDKVVDSALALADVEGPASVTLRRLATQHSVTPMALYRHFKDKDDLLAALGDRLLADVVLPEPTDERWDLQLTKVLTAFVTALRAHPKLADLTLTRILASEAGLAMSERIMELLTEGGFSVDDAAEVGRQSVCSLISLVTTDPITREVTDPVAREDSLRMKRAALAALSPRKYPLITAAADTLICPTSTDRYYALGIELVVAGICGVLNKEQ</sequence>
<evidence type="ECO:0000256" key="3">
    <source>
        <dbReference type="ARBA" id="ARBA00023163"/>
    </source>
</evidence>
<dbReference type="Gene3D" id="1.10.357.10">
    <property type="entry name" value="Tetracycline Repressor, domain 2"/>
    <property type="match status" value="1"/>
</dbReference>
<feature type="DNA-binding region" description="H-T-H motif" evidence="4">
    <location>
        <begin position="32"/>
        <end position="51"/>
    </location>
</feature>
<dbReference type="EMBL" id="SJKB01000009">
    <property type="protein sequence ID" value="TCC58170.1"/>
    <property type="molecule type" value="Genomic_DNA"/>
</dbReference>
<dbReference type="SUPFAM" id="SSF46689">
    <property type="entry name" value="Homeodomain-like"/>
    <property type="match status" value="1"/>
</dbReference>
<dbReference type="InterPro" id="IPR036271">
    <property type="entry name" value="Tet_transcr_reg_TetR-rel_C_sf"/>
</dbReference>
<dbReference type="Proteomes" id="UP000291144">
    <property type="component" value="Unassembled WGS sequence"/>
</dbReference>
<comment type="caution">
    <text evidence="6">The sequence shown here is derived from an EMBL/GenBank/DDBJ whole genome shotgun (WGS) entry which is preliminary data.</text>
</comment>
<evidence type="ECO:0000313" key="7">
    <source>
        <dbReference type="Proteomes" id="UP000291144"/>
    </source>
</evidence>
<organism evidence="6 7">
    <name type="scientific">Kribbella pittospori</name>
    <dbReference type="NCBI Taxonomy" id="722689"/>
    <lineage>
        <taxon>Bacteria</taxon>
        <taxon>Bacillati</taxon>
        <taxon>Actinomycetota</taxon>
        <taxon>Actinomycetes</taxon>
        <taxon>Propionibacteriales</taxon>
        <taxon>Kribbellaceae</taxon>
        <taxon>Kribbella</taxon>
    </lineage>
</organism>
<dbReference type="GO" id="GO:0000976">
    <property type="term" value="F:transcription cis-regulatory region binding"/>
    <property type="evidence" value="ECO:0007669"/>
    <property type="project" value="TreeGrafter"/>
</dbReference>
<dbReference type="InterPro" id="IPR001647">
    <property type="entry name" value="HTH_TetR"/>
</dbReference>
<dbReference type="AlphaFoldDB" id="A0A4R0KEJ2"/>
<dbReference type="GO" id="GO:0003700">
    <property type="term" value="F:DNA-binding transcription factor activity"/>
    <property type="evidence" value="ECO:0007669"/>
    <property type="project" value="TreeGrafter"/>
</dbReference>
<dbReference type="PROSITE" id="PS50977">
    <property type="entry name" value="HTH_TETR_2"/>
    <property type="match status" value="1"/>
</dbReference>
<keyword evidence="2 4" id="KW-0238">DNA-binding</keyword>
<dbReference type="GO" id="GO:0045892">
    <property type="term" value="P:negative regulation of DNA-templated transcription"/>
    <property type="evidence" value="ECO:0007669"/>
    <property type="project" value="InterPro"/>
</dbReference>
<dbReference type="RefSeq" id="WP_131361561.1">
    <property type="nucleotide sequence ID" value="NZ_SJKB01000009.1"/>
</dbReference>
<name>A0A4R0KEJ2_9ACTN</name>
<dbReference type="InterPro" id="IPR050109">
    <property type="entry name" value="HTH-type_TetR-like_transc_reg"/>
</dbReference>
<gene>
    <name evidence="6" type="ORF">E0H73_28015</name>
</gene>
<evidence type="ECO:0000313" key="6">
    <source>
        <dbReference type="EMBL" id="TCC58170.1"/>
    </source>
</evidence>
<dbReference type="Pfam" id="PF00440">
    <property type="entry name" value="TetR_N"/>
    <property type="match status" value="1"/>
</dbReference>
<feature type="domain" description="HTH tetR-type" evidence="5">
    <location>
        <begin position="9"/>
        <end position="69"/>
    </location>
</feature>
<evidence type="ECO:0000259" key="5">
    <source>
        <dbReference type="PROSITE" id="PS50977"/>
    </source>
</evidence>
<dbReference type="OrthoDB" id="329481at2"/>
<keyword evidence="7" id="KW-1185">Reference proteome</keyword>
<evidence type="ECO:0000256" key="4">
    <source>
        <dbReference type="PROSITE-ProRule" id="PRU00335"/>
    </source>
</evidence>
<dbReference type="Pfam" id="PF02909">
    <property type="entry name" value="TetR_C_1"/>
    <property type="match status" value="1"/>
</dbReference>
<proteinExistence type="predicted"/>
<keyword evidence="3" id="KW-0804">Transcription</keyword>
<evidence type="ECO:0000256" key="2">
    <source>
        <dbReference type="ARBA" id="ARBA00023125"/>
    </source>
</evidence>
<dbReference type="SUPFAM" id="SSF48498">
    <property type="entry name" value="Tetracyclin repressor-like, C-terminal domain"/>
    <property type="match status" value="1"/>
</dbReference>
<accession>A0A4R0KEJ2</accession>
<reference evidence="6 7" key="1">
    <citation type="submission" date="2019-02" db="EMBL/GenBank/DDBJ databases">
        <title>Kribbella capetownensis sp. nov. and Kribbella speibonae sp. nov., isolated from soil.</title>
        <authorList>
            <person name="Curtis S.M."/>
            <person name="Norton I."/>
            <person name="Everest G.J."/>
            <person name="Meyers P.R."/>
        </authorList>
    </citation>
    <scope>NUCLEOTIDE SEQUENCE [LARGE SCALE GENOMIC DNA]</scope>
    <source>
        <strain evidence="6 7">NRRL B-24813</strain>
    </source>
</reference>
<evidence type="ECO:0000256" key="1">
    <source>
        <dbReference type="ARBA" id="ARBA00023015"/>
    </source>
</evidence>
<dbReference type="PANTHER" id="PTHR30055:SF151">
    <property type="entry name" value="TRANSCRIPTIONAL REGULATORY PROTEIN"/>
    <property type="match status" value="1"/>
</dbReference>
<protein>
    <submittedName>
        <fullName evidence="6">TetR family transcriptional regulator</fullName>
    </submittedName>
</protein>